<evidence type="ECO:0000313" key="2">
    <source>
        <dbReference type="Proteomes" id="UP000663891"/>
    </source>
</evidence>
<comment type="caution">
    <text evidence="1">The sequence shown here is derived from an EMBL/GenBank/DDBJ whole genome shotgun (WGS) entry which is preliminary data.</text>
</comment>
<organism evidence="1 2">
    <name type="scientific">Adineta steineri</name>
    <dbReference type="NCBI Taxonomy" id="433720"/>
    <lineage>
        <taxon>Eukaryota</taxon>
        <taxon>Metazoa</taxon>
        <taxon>Spiralia</taxon>
        <taxon>Gnathifera</taxon>
        <taxon>Rotifera</taxon>
        <taxon>Eurotatoria</taxon>
        <taxon>Bdelloidea</taxon>
        <taxon>Adinetida</taxon>
        <taxon>Adinetidae</taxon>
        <taxon>Adineta</taxon>
    </lineage>
</organism>
<proteinExistence type="predicted"/>
<sequence>WKSPPNAPMPKMWFHDVLYPNGTAFSRLEEQLYFETKH</sequence>
<dbReference type="EMBL" id="CAJNON010000581">
    <property type="protein sequence ID" value="CAF1323885.1"/>
    <property type="molecule type" value="Genomic_DNA"/>
</dbReference>
<dbReference type="AlphaFoldDB" id="A0A815FAN7"/>
<dbReference type="Proteomes" id="UP000663891">
    <property type="component" value="Unassembled WGS sequence"/>
</dbReference>
<gene>
    <name evidence="1" type="ORF">VCS650_LOCUS32297</name>
</gene>
<reference evidence="1" key="1">
    <citation type="submission" date="2021-02" db="EMBL/GenBank/DDBJ databases">
        <authorList>
            <person name="Nowell W R."/>
        </authorList>
    </citation>
    <scope>NUCLEOTIDE SEQUENCE</scope>
</reference>
<accession>A0A815FAN7</accession>
<name>A0A815FAN7_9BILA</name>
<dbReference type="OrthoDB" id="2021138at2759"/>
<feature type="non-terminal residue" evidence="1">
    <location>
        <position position="1"/>
    </location>
</feature>
<protein>
    <submittedName>
        <fullName evidence="1">Uncharacterized protein</fullName>
    </submittedName>
</protein>
<evidence type="ECO:0000313" key="1">
    <source>
        <dbReference type="EMBL" id="CAF1323885.1"/>
    </source>
</evidence>